<organism evidence="2 3">
    <name type="scientific">Mycetocola reblochoni REB411</name>
    <dbReference type="NCBI Taxonomy" id="1255698"/>
    <lineage>
        <taxon>Bacteria</taxon>
        <taxon>Bacillati</taxon>
        <taxon>Actinomycetota</taxon>
        <taxon>Actinomycetes</taxon>
        <taxon>Micrococcales</taxon>
        <taxon>Microbacteriaceae</taxon>
        <taxon>Mycetocola</taxon>
    </lineage>
</organism>
<keyword evidence="3" id="KW-1185">Reference proteome</keyword>
<accession>A0A1R4K3F1</accession>
<feature type="compositionally biased region" description="Pro residues" evidence="1">
    <location>
        <begin position="1"/>
        <end position="11"/>
    </location>
</feature>
<proteinExistence type="predicted"/>
<evidence type="ECO:0000313" key="2">
    <source>
        <dbReference type="EMBL" id="SJN38847.1"/>
    </source>
</evidence>
<dbReference type="Proteomes" id="UP000196778">
    <property type="component" value="Unassembled WGS sequence"/>
</dbReference>
<name>A0A1R4K3F1_9MICO</name>
<dbReference type="AlphaFoldDB" id="A0A1R4K3F1"/>
<protein>
    <submittedName>
        <fullName evidence="2">Uncharacterized protein</fullName>
    </submittedName>
</protein>
<reference evidence="3" key="1">
    <citation type="submission" date="2017-02" db="EMBL/GenBank/DDBJ databases">
        <authorList>
            <person name="Dridi B."/>
        </authorList>
    </citation>
    <scope>NUCLEOTIDE SEQUENCE [LARGE SCALE GENOMIC DNA]</scope>
    <source>
        <strain evidence="3">EB411</strain>
    </source>
</reference>
<gene>
    <name evidence="2" type="ORF">FM119_11155</name>
</gene>
<evidence type="ECO:0000313" key="3">
    <source>
        <dbReference type="Proteomes" id="UP000196778"/>
    </source>
</evidence>
<sequence>MGWSAPSPPAGPDGATGRPRGEGPDGPDLRSGYEPATTHRTRGVTPGVTRRRGAPGAPAAM</sequence>
<evidence type="ECO:0000256" key="1">
    <source>
        <dbReference type="SAM" id="MobiDB-lite"/>
    </source>
</evidence>
<feature type="compositionally biased region" description="Low complexity" evidence="1">
    <location>
        <begin position="43"/>
        <end position="61"/>
    </location>
</feature>
<dbReference type="EMBL" id="FUKR01000063">
    <property type="protein sequence ID" value="SJN38847.1"/>
    <property type="molecule type" value="Genomic_DNA"/>
</dbReference>
<feature type="region of interest" description="Disordered" evidence="1">
    <location>
        <begin position="1"/>
        <end position="61"/>
    </location>
</feature>